<gene>
    <name evidence="1" type="ORF">SAMN04489708_104156</name>
</gene>
<reference evidence="2" key="1">
    <citation type="submission" date="2016-10" db="EMBL/GenBank/DDBJ databases">
        <authorList>
            <person name="Varghese N."/>
            <person name="Submissions S."/>
        </authorList>
    </citation>
    <scope>NUCLEOTIDE SEQUENCE [LARGE SCALE GENOMIC DNA]</scope>
    <source>
        <strain evidence="2">DSM 17101</strain>
    </source>
</reference>
<evidence type="ECO:0000313" key="2">
    <source>
        <dbReference type="Proteomes" id="UP000199317"/>
    </source>
</evidence>
<organism evidence="1 2">
    <name type="scientific">Paracidovorax cattleyae</name>
    <dbReference type="NCBI Taxonomy" id="80868"/>
    <lineage>
        <taxon>Bacteria</taxon>
        <taxon>Pseudomonadati</taxon>
        <taxon>Pseudomonadota</taxon>
        <taxon>Betaproteobacteria</taxon>
        <taxon>Burkholderiales</taxon>
        <taxon>Comamonadaceae</taxon>
        <taxon>Paracidovorax</taxon>
    </lineage>
</organism>
<protein>
    <submittedName>
        <fullName evidence="1">Mu-like prophage protein gp16</fullName>
    </submittedName>
</protein>
<evidence type="ECO:0000313" key="1">
    <source>
        <dbReference type="EMBL" id="SDO86439.1"/>
    </source>
</evidence>
<keyword evidence="2" id="KW-1185">Reference proteome</keyword>
<dbReference type="RefSeq" id="WP_092832670.1">
    <property type="nucleotide sequence ID" value="NZ_CP028290.1"/>
</dbReference>
<proteinExistence type="predicted"/>
<accession>A0A1H0N133</accession>
<name>A0A1H0N133_9BURK</name>
<dbReference type="Proteomes" id="UP000199317">
    <property type="component" value="Unassembled WGS sequence"/>
</dbReference>
<dbReference type="Pfam" id="PF06252">
    <property type="entry name" value="GemA"/>
    <property type="match status" value="1"/>
</dbReference>
<dbReference type="AlphaFoldDB" id="A0A1H0N133"/>
<dbReference type="OrthoDB" id="5460653at2"/>
<dbReference type="EMBL" id="FNJL01000004">
    <property type="protein sequence ID" value="SDO86439.1"/>
    <property type="molecule type" value="Genomic_DNA"/>
</dbReference>
<dbReference type="InterPro" id="IPR009363">
    <property type="entry name" value="Phage_Mu_Gp16"/>
</dbReference>
<sequence>MARTFASHTNRPAVEAQRKRDLGLIHQGKSALHWSDDDYRYHLKQLTGKTSSKDLDHAARRKVLAHMETLGFKPKSTFRPFDQAAKIRWLWRKLSEAGGVRDASDAALLAFVGRTAGMGVADLKFLPVAQASTVIEALKAWLDRAKRAQAATHG</sequence>